<name>A0A7Z0GQK0_9MICC</name>
<dbReference type="GO" id="GO:0016597">
    <property type="term" value="F:amino acid binding"/>
    <property type="evidence" value="ECO:0007669"/>
    <property type="project" value="InterPro"/>
</dbReference>
<dbReference type="RefSeq" id="WP_179542686.1">
    <property type="nucleotide sequence ID" value="NZ_BAAALL010000001.1"/>
</dbReference>
<dbReference type="PANTHER" id="PTHR45753:SF6">
    <property type="entry name" value="ASPARTATE CARBAMOYLTRANSFERASE"/>
    <property type="match status" value="1"/>
</dbReference>
<evidence type="ECO:0000259" key="9">
    <source>
        <dbReference type="Pfam" id="PF02729"/>
    </source>
</evidence>
<feature type="binding site" evidence="7">
    <location>
        <position position="280"/>
    </location>
    <ligand>
        <name>carbamoyl phosphate</name>
        <dbReference type="ChEBI" id="CHEBI:58228"/>
    </ligand>
</feature>
<comment type="catalytic activity">
    <reaction evidence="6 7">
        <text>carbamoyl phosphate + L-aspartate = N-carbamoyl-L-aspartate + phosphate + H(+)</text>
        <dbReference type="Rhea" id="RHEA:20013"/>
        <dbReference type="ChEBI" id="CHEBI:15378"/>
        <dbReference type="ChEBI" id="CHEBI:29991"/>
        <dbReference type="ChEBI" id="CHEBI:32814"/>
        <dbReference type="ChEBI" id="CHEBI:43474"/>
        <dbReference type="ChEBI" id="CHEBI:58228"/>
        <dbReference type="EC" id="2.1.3.2"/>
    </reaction>
</comment>
<comment type="caution">
    <text evidence="10">The sequence shown here is derived from an EMBL/GenBank/DDBJ whole genome shotgun (WGS) entry which is preliminary data.</text>
</comment>
<gene>
    <name evidence="7" type="primary">pyrB</name>
    <name evidence="10" type="ORF">HNR09_002882</name>
</gene>
<keyword evidence="3 7" id="KW-0808">Transferase</keyword>
<dbReference type="Gene3D" id="3.40.50.1370">
    <property type="entry name" value="Aspartate/ornithine carbamoyltransferase"/>
    <property type="match status" value="2"/>
</dbReference>
<comment type="function">
    <text evidence="5 7">Catalyzes the condensation of carbamoyl phosphate and aspartate to form carbamoyl aspartate and inorganic phosphate, the committed step in the de novo pyrimidine nucleotide biosynthesis pathway.</text>
</comment>
<feature type="binding site" evidence="7">
    <location>
        <position position="177"/>
    </location>
    <ligand>
        <name>L-aspartate</name>
        <dbReference type="ChEBI" id="CHEBI:29991"/>
    </ligand>
</feature>
<evidence type="ECO:0000259" key="8">
    <source>
        <dbReference type="Pfam" id="PF00185"/>
    </source>
</evidence>
<dbReference type="PROSITE" id="PS00097">
    <property type="entry name" value="CARBAMOYLTRANSFERASE"/>
    <property type="match status" value="1"/>
</dbReference>
<dbReference type="Pfam" id="PF00185">
    <property type="entry name" value="OTCace"/>
    <property type="match status" value="1"/>
</dbReference>
<feature type="binding site" evidence="7">
    <location>
        <position position="55"/>
    </location>
    <ligand>
        <name>carbamoyl phosphate</name>
        <dbReference type="ChEBI" id="CHEBI:58228"/>
    </ligand>
</feature>
<feature type="binding site" evidence="7">
    <location>
        <position position="134"/>
    </location>
    <ligand>
        <name>carbamoyl phosphate</name>
        <dbReference type="ChEBI" id="CHEBI:58228"/>
    </ligand>
</feature>
<reference evidence="10 11" key="1">
    <citation type="submission" date="2020-07" db="EMBL/GenBank/DDBJ databases">
        <title>Sequencing the genomes of 1000 actinobacteria strains.</title>
        <authorList>
            <person name="Klenk H.-P."/>
        </authorList>
    </citation>
    <scope>NUCLEOTIDE SEQUENCE [LARGE SCALE GENOMIC DNA]</scope>
    <source>
        <strain evidence="10 11">DSM 15475</strain>
    </source>
</reference>
<evidence type="ECO:0000256" key="5">
    <source>
        <dbReference type="ARBA" id="ARBA00043884"/>
    </source>
</evidence>
<organism evidence="10 11">
    <name type="scientific">Nesterenkonia xinjiangensis</name>
    <dbReference type="NCBI Taxonomy" id="225327"/>
    <lineage>
        <taxon>Bacteria</taxon>
        <taxon>Bacillati</taxon>
        <taxon>Actinomycetota</taxon>
        <taxon>Actinomycetes</taxon>
        <taxon>Micrococcales</taxon>
        <taxon>Micrococcaceae</taxon>
        <taxon>Nesterenkonia</taxon>
    </lineage>
</organism>
<dbReference type="GO" id="GO:0004070">
    <property type="term" value="F:aspartate carbamoyltransferase activity"/>
    <property type="evidence" value="ECO:0007669"/>
    <property type="project" value="UniProtKB-UniRule"/>
</dbReference>
<protein>
    <recommendedName>
        <fullName evidence="7">Aspartate carbamoyltransferase</fullName>
        <ecNumber evidence="7">2.1.3.2</ecNumber>
    </recommendedName>
    <alternativeName>
        <fullName evidence="7">Aspartate transcarbamylase</fullName>
        <shortName evidence="7">ATCase</shortName>
    </alternativeName>
</protein>
<feature type="binding site" evidence="7">
    <location>
        <position position="137"/>
    </location>
    <ligand>
        <name>carbamoyl phosphate</name>
        <dbReference type="ChEBI" id="CHEBI:58228"/>
    </ligand>
</feature>
<dbReference type="SUPFAM" id="SSF53671">
    <property type="entry name" value="Aspartate/ornithine carbamoyltransferase"/>
    <property type="match status" value="1"/>
</dbReference>
<dbReference type="GO" id="GO:0044205">
    <property type="term" value="P:'de novo' UMP biosynthetic process"/>
    <property type="evidence" value="ECO:0007669"/>
    <property type="project" value="UniProtKB-UniRule"/>
</dbReference>
<dbReference type="EMBL" id="JACCFY010000001">
    <property type="protein sequence ID" value="NYJ79471.1"/>
    <property type="molecule type" value="Genomic_DNA"/>
</dbReference>
<dbReference type="Proteomes" id="UP000535437">
    <property type="component" value="Unassembled WGS sequence"/>
</dbReference>
<feature type="binding site" evidence="7">
    <location>
        <position position="281"/>
    </location>
    <ligand>
        <name>carbamoyl phosphate</name>
        <dbReference type="ChEBI" id="CHEBI:58228"/>
    </ligand>
</feature>
<dbReference type="InterPro" id="IPR006131">
    <property type="entry name" value="Asp_carbamoyltransf_Asp/Orn-bd"/>
</dbReference>
<dbReference type="AlphaFoldDB" id="A0A7Z0GQK0"/>
<dbReference type="EC" id="2.1.3.2" evidence="7"/>
<evidence type="ECO:0000256" key="3">
    <source>
        <dbReference type="ARBA" id="ARBA00022679"/>
    </source>
</evidence>
<dbReference type="PRINTS" id="PR00100">
    <property type="entry name" value="AOTCASE"/>
</dbReference>
<feature type="binding site" evidence="7">
    <location>
        <position position="104"/>
    </location>
    <ligand>
        <name>carbamoyl phosphate</name>
        <dbReference type="ChEBI" id="CHEBI:58228"/>
    </ligand>
</feature>
<keyword evidence="4 7" id="KW-0665">Pyrimidine biosynthesis</keyword>
<evidence type="ECO:0000256" key="6">
    <source>
        <dbReference type="ARBA" id="ARBA00048859"/>
    </source>
</evidence>
<dbReference type="InterPro" id="IPR036901">
    <property type="entry name" value="Asp/Orn_carbamoylTrfase_sf"/>
</dbReference>
<dbReference type="InterPro" id="IPR006132">
    <property type="entry name" value="Asp/Orn_carbamoyltranf_P-bd"/>
</dbReference>
<proteinExistence type="inferred from homology"/>
<evidence type="ECO:0000256" key="7">
    <source>
        <dbReference type="HAMAP-Rule" id="MF_00001"/>
    </source>
</evidence>
<dbReference type="GO" id="GO:0006520">
    <property type="term" value="P:amino acid metabolic process"/>
    <property type="evidence" value="ECO:0007669"/>
    <property type="project" value="InterPro"/>
</dbReference>
<feature type="domain" description="Aspartate/ornithine carbamoyltransferase Asp/Orn-binding" evidence="8">
    <location>
        <begin position="273"/>
        <end position="317"/>
    </location>
</feature>
<evidence type="ECO:0000256" key="4">
    <source>
        <dbReference type="ARBA" id="ARBA00022975"/>
    </source>
</evidence>
<dbReference type="InterPro" id="IPR002082">
    <property type="entry name" value="Asp_carbamoyltransf"/>
</dbReference>
<comment type="pathway">
    <text evidence="1 7">Pyrimidine metabolism; UMP biosynthesis via de novo pathway; (S)-dihydroorotate from bicarbonate: step 2/3.</text>
</comment>
<comment type="similarity">
    <text evidence="2 7">Belongs to the aspartate/ornithine carbamoyltransferase superfamily. ATCase family.</text>
</comment>
<dbReference type="PANTHER" id="PTHR45753">
    <property type="entry name" value="ORNITHINE CARBAMOYLTRANSFERASE, MITOCHONDRIAL"/>
    <property type="match status" value="1"/>
</dbReference>
<sequence>MRHLLSTADLSHADALRILDTAEEMAGVATREVKKLPTLRGRTVVNLFFEDSTRTRISFEAAAKRLSADVMNFSAKGSSVSKGESLKDTVQTLEAIGADAIVMRHWASGAAAQLAESGWTDCAVINAGDGTHEHPTQALLDALTLRRGWAEGRGTEPRGTDLSGMRVLIVGDILHSRVARSGVWLLSTLGAEVGLVAPPTLLPVGVEQWPVTVHYSFDEALATGPHAVMMLRVQAERMGGSFFPSPAEYIRRWGLTDGRLAVVQGLDGPAGAGGMILHPGPMNRGVEISAAAADSPLNRVLDQVSHGVSVRMAVLHLLLSADRSAAAEKTTMTIPGGIA</sequence>
<dbReference type="PRINTS" id="PR00101">
    <property type="entry name" value="ATCASE"/>
</dbReference>
<dbReference type="NCBIfam" id="NF002032">
    <property type="entry name" value="PRK00856.1"/>
    <property type="match status" value="1"/>
</dbReference>
<feature type="binding site" evidence="7">
    <location>
        <position position="82"/>
    </location>
    <ligand>
        <name>L-aspartate</name>
        <dbReference type="ChEBI" id="CHEBI:29991"/>
    </ligand>
</feature>
<evidence type="ECO:0000313" key="10">
    <source>
        <dbReference type="EMBL" id="NYJ79471.1"/>
    </source>
</evidence>
<evidence type="ECO:0000256" key="1">
    <source>
        <dbReference type="ARBA" id="ARBA00004852"/>
    </source>
</evidence>
<dbReference type="HAMAP" id="MF_00001">
    <property type="entry name" value="Asp_carb_tr"/>
    <property type="match status" value="1"/>
</dbReference>
<evidence type="ECO:0000313" key="11">
    <source>
        <dbReference type="Proteomes" id="UP000535437"/>
    </source>
</evidence>
<dbReference type="InterPro" id="IPR006130">
    <property type="entry name" value="Asp/Orn_carbamoylTrfase"/>
</dbReference>
<accession>A0A7Z0GQK0</accession>
<comment type="subunit">
    <text evidence="7">Heterododecamer (2C3:3R2) of six catalytic PyrB chains organized as two trimers (C3), and six regulatory PyrI chains organized as three dimers (R2).</text>
</comment>
<keyword evidence="11" id="KW-1185">Reference proteome</keyword>
<feature type="binding site" evidence="7">
    <location>
        <position position="54"/>
    </location>
    <ligand>
        <name>carbamoyl phosphate</name>
        <dbReference type="ChEBI" id="CHEBI:58228"/>
    </ligand>
</feature>
<feature type="domain" description="Aspartate/ornithine carbamoyltransferase carbamoyl-P binding" evidence="9">
    <location>
        <begin position="2"/>
        <end position="146"/>
    </location>
</feature>
<dbReference type="Pfam" id="PF02729">
    <property type="entry name" value="OTCace_N"/>
    <property type="match status" value="1"/>
</dbReference>
<feature type="binding site" evidence="7">
    <location>
        <position position="232"/>
    </location>
    <ligand>
        <name>L-aspartate</name>
        <dbReference type="ChEBI" id="CHEBI:29991"/>
    </ligand>
</feature>
<dbReference type="NCBIfam" id="TIGR00670">
    <property type="entry name" value="asp_carb_tr"/>
    <property type="match status" value="1"/>
</dbReference>
<dbReference type="UniPathway" id="UPA00070">
    <property type="reaction ID" value="UER00116"/>
</dbReference>
<dbReference type="FunFam" id="3.40.50.1370:FF:000012">
    <property type="entry name" value="Aspartate carbamoyltransferase"/>
    <property type="match status" value="1"/>
</dbReference>
<evidence type="ECO:0000256" key="2">
    <source>
        <dbReference type="ARBA" id="ARBA00008896"/>
    </source>
</evidence>
<dbReference type="GO" id="GO:0006207">
    <property type="term" value="P:'de novo' pyrimidine nucleobase biosynthetic process"/>
    <property type="evidence" value="ECO:0007669"/>
    <property type="project" value="InterPro"/>
</dbReference>
<dbReference type="GO" id="GO:0005829">
    <property type="term" value="C:cytosol"/>
    <property type="evidence" value="ECO:0007669"/>
    <property type="project" value="TreeGrafter"/>
</dbReference>